<dbReference type="EMBL" id="JARKIB010000033">
    <property type="protein sequence ID" value="KAJ7762096.1"/>
    <property type="molecule type" value="Genomic_DNA"/>
</dbReference>
<dbReference type="EMBL" id="JARKIB010000107">
    <property type="protein sequence ID" value="KAJ7739404.1"/>
    <property type="molecule type" value="Genomic_DNA"/>
</dbReference>
<dbReference type="Proteomes" id="UP001215598">
    <property type="component" value="Unassembled WGS sequence"/>
</dbReference>
<sequence length="383" mass="43137">MDAASTPKKSDWIGEGRAWASVPPAVRKIAAEYFLIPQELEQNLLPSPYLSIAKMCQFSLPLQDTSPPPTQPAQFFSTSAPDHISDEDLMVRLRRLPIPDSKTVHKLAACSRQAWFPLWILTYWVAIIALKRDAWGHWRTCQQWVQRQKKLTTKNPARAVLAEEAALMLTMLPWGVPKPLGLSDTEAVHTFWRFLGPHWLSGSQMNDMLELLRRKINSDASLINNFRVAGTAFIPKVLEAYRAAEAGEYWTSPDLRWVRDLGDDIVQSSAALITTGHLGEVTDEPHWVGVVFDCRGSTLLRYGDSQGDTQRMLGSGISLSATKRTVSPAGCWWGTRSSILWILPYLWTHLSMSPMHASRSSPRWLHRSCIVAGDREEHGACRR</sequence>
<reference evidence="1" key="1">
    <citation type="submission" date="2023-03" db="EMBL/GenBank/DDBJ databases">
        <title>Massive genome expansion in bonnet fungi (Mycena s.s.) driven by repeated elements and novel gene families across ecological guilds.</title>
        <authorList>
            <consortium name="Lawrence Berkeley National Laboratory"/>
            <person name="Harder C.B."/>
            <person name="Miyauchi S."/>
            <person name="Viragh M."/>
            <person name="Kuo A."/>
            <person name="Thoen E."/>
            <person name="Andreopoulos B."/>
            <person name="Lu D."/>
            <person name="Skrede I."/>
            <person name="Drula E."/>
            <person name="Henrissat B."/>
            <person name="Morin E."/>
            <person name="Kohler A."/>
            <person name="Barry K."/>
            <person name="LaButti K."/>
            <person name="Morin E."/>
            <person name="Salamov A."/>
            <person name="Lipzen A."/>
            <person name="Mereny Z."/>
            <person name="Hegedus B."/>
            <person name="Baldrian P."/>
            <person name="Stursova M."/>
            <person name="Weitz H."/>
            <person name="Taylor A."/>
            <person name="Grigoriev I.V."/>
            <person name="Nagy L.G."/>
            <person name="Martin F."/>
            <person name="Kauserud H."/>
        </authorList>
    </citation>
    <scope>NUCLEOTIDE SEQUENCE</scope>
    <source>
        <strain evidence="1">CBHHK182m</strain>
    </source>
</reference>
<gene>
    <name evidence="2" type="ORF">B0H16DRAFT_1529681</name>
    <name evidence="1" type="ORF">B0H16DRAFT_1568875</name>
</gene>
<evidence type="ECO:0000313" key="2">
    <source>
        <dbReference type="EMBL" id="KAJ7762096.1"/>
    </source>
</evidence>
<proteinExistence type="predicted"/>
<keyword evidence="3" id="KW-1185">Reference proteome</keyword>
<protein>
    <recommendedName>
        <fullName evidence="4">Ubiquitin-like protease family profile domain-containing protein</fullName>
    </recommendedName>
</protein>
<dbReference type="AlphaFoldDB" id="A0AAD7MZR7"/>
<organism evidence="1 3">
    <name type="scientific">Mycena metata</name>
    <dbReference type="NCBI Taxonomy" id="1033252"/>
    <lineage>
        <taxon>Eukaryota</taxon>
        <taxon>Fungi</taxon>
        <taxon>Dikarya</taxon>
        <taxon>Basidiomycota</taxon>
        <taxon>Agaricomycotina</taxon>
        <taxon>Agaricomycetes</taxon>
        <taxon>Agaricomycetidae</taxon>
        <taxon>Agaricales</taxon>
        <taxon>Marasmiineae</taxon>
        <taxon>Mycenaceae</taxon>
        <taxon>Mycena</taxon>
    </lineage>
</organism>
<evidence type="ECO:0000313" key="1">
    <source>
        <dbReference type="EMBL" id="KAJ7739404.1"/>
    </source>
</evidence>
<evidence type="ECO:0000313" key="3">
    <source>
        <dbReference type="Proteomes" id="UP001215598"/>
    </source>
</evidence>
<accession>A0AAD7MZR7</accession>
<comment type="caution">
    <text evidence="1">The sequence shown here is derived from an EMBL/GenBank/DDBJ whole genome shotgun (WGS) entry which is preliminary data.</text>
</comment>
<evidence type="ECO:0008006" key="4">
    <source>
        <dbReference type="Google" id="ProtNLM"/>
    </source>
</evidence>
<name>A0AAD7MZR7_9AGAR</name>